<keyword evidence="5 7" id="KW-0067">ATP-binding</keyword>
<reference evidence="11 12" key="1">
    <citation type="journal article" date="2007" name="Science">
        <title>The Chlamydomonas genome reveals the evolution of key animal and plant functions.</title>
        <authorList>
            <person name="Merchant S.S."/>
            <person name="Prochnik S.E."/>
            <person name="Vallon O."/>
            <person name="Harris E.H."/>
            <person name="Karpowicz S.J."/>
            <person name="Witman G.B."/>
            <person name="Terry A."/>
            <person name="Salamov A."/>
            <person name="Fritz-Laylin L.K."/>
            <person name="Marechal-Drouard L."/>
            <person name="Marshall W.F."/>
            <person name="Qu L.H."/>
            <person name="Nelson D.R."/>
            <person name="Sanderfoot A.A."/>
            <person name="Spalding M.H."/>
            <person name="Kapitonov V.V."/>
            <person name="Ren Q."/>
            <person name="Ferris P."/>
            <person name="Lindquist E."/>
            <person name="Shapiro H."/>
            <person name="Lucas S.M."/>
            <person name="Grimwood J."/>
            <person name="Schmutz J."/>
            <person name="Cardol P."/>
            <person name="Cerutti H."/>
            <person name="Chanfreau G."/>
            <person name="Chen C.L."/>
            <person name="Cognat V."/>
            <person name="Croft M.T."/>
            <person name="Dent R."/>
            <person name="Dutcher S."/>
            <person name="Fernandez E."/>
            <person name="Fukuzawa H."/>
            <person name="Gonzalez-Ballester D."/>
            <person name="Gonzalez-Halphen D."/>
            <person name="Hallmann A."/>
            <person name="Hanikenne M."/>
            <person name="Hippler M."/>
            <person name="Inwood W."/>
            <person name="Jabbari K."/>
            <person name="Kalanon M."/>
            <person name="Kuras R."/>
            <person name="Lefebvre P.A."/>
            <person name="Lemaire S.D."/>
            <person name="Lobanov A.V."/>
            <person name="Lohr M."/>
            <person name="Manuell A."/>
            <person name="Meier I."/>
            <person name="Mets L."/>
            <person name="Mittag M."/>
            <person name="Mittelmeier T."/>
            <person name="Moroney J.V."/>
            <person name="Moseley J."/>
            <person name="Napoli C."/>
            <person name="Nedelcu A.M."/>
            <person name="Niyogi K."/>
            <person name="Novoselov S.V."/>
            <person name="Paulsen I.T."/>
            <person name="Pazour G."/>
            <person name="Purton S."/>
            <person name="Ral J.P."/>
            <person name="Riano-Pachon D.M."/>
            <person name="Riekhof W."/>
            <person name="Rymarquis L."/>
            <person name="Schroda M."/>
            <person name="Stern D."/>
            <person name="Umen J."/>
            <person name="Willows R."/>
            <person name="Wilson N."/>
            <person name="Zimmer S.L."/>
            <person name="Allmer J."/>
            <person name="Balk J."/>
            <person name="Bisova K."/>
            <person name="Chen C.J."/>
            <person name="Elias M."/>
            <person name="Gendler K."/>
            <person name="Hauser C."/>
            <person name="Lamb M.R."/>
            <person name="Ledford H."/>
            <person name="Long J.C."/>
            <person name="Minagawa J."/>
            <person name="Page M.D."/>
            <person name="Pan J."/>
            <person name="Pootakham W."/>
            <person name="Roje S."/>
            <person name="Rose A."/>
            <person name="Stahlberg E."/>
            <person name="Terauchi A.M."/>
            <person name="Yang P."/>
            <person name="Ball S."/>
            <person name="Bowler C."/>
            <person name="Dieckmann C.L."/>
            <person name="Gladyshev V.N."/>
            <person name="Green P."/>
            <person name="Jorgensen R."/>
            <person name="Mayfield S."/>
            <person name="Mueller-Roeber B."/>
            <person name="Rajamani S."/>
            <person name="Sayre R.T."/>
            <person name="Brokstein P."/>
            <person name="Dubchak I."/>
            <person name="Goodstein D."/>
            <person name="Hornick L."/>
            <person name="Huang Y.W."/>
            <person name="Jhaveri J."/>
            <person name="Luo Y."/>
            <person name="Martinez D."/>
            <person name="Ngau W.C."/>
            <person name="Otillar B."/>
            <person name="Poliakov A."/>
            <person name="Porter A."/>
            <person name="Szajkowski L."/>
            <person name="Werner G."/>
            <person name="Zhou K."/>
            <person name="Grigoriev I.V."/>
            <person name="Rokhsar D.S."/>
            <person name="Grossman A.R."/>
        </authorList>
    </citation>
    <scope>NUCLEOTIDE SEQUENCE [LARGE SCALE GENOMIC DNA]</scope>
    <source>
        <strain evidence="12">CC-503</strain>
    </source>
</reference>
<dbReference type="InterPro" id="IPR011009">
    <property type="entry name" value="Kinase-like_dom_sf"/>
</dbReference>
<feature type="compositionally biased region" description="Polar residues" evidence="9">
    <location>
        <begin position="20"/>
        <end position="31"/>
    </location>
</feature>
<accession>A0A2K3DCM3</accession>
<keyword evidence="2" id="KW-0808">Transferase</keyword>
<dbReference type="InterPro" id="IPR000719">
    <property type="entry name" value="Prot_kinase_dom"/>
</dbReference>
<feature type="compositionally biased region" description="Low complexity" evidence="9">
    <location>
        <begin position="325"/>
        <end position="339"/>
    </location>
</feature>
<dbReference type="InterPro" id="IPR030616">
    <property type="entry name" value="Aur-like"/>
</dbReference>
<feature type="binding site" evidence="7">
    <location>
        <position position="921"/>
    </location>
    <ligand>
        <name>ATP</name>
        <dbReference type="ChEBI" id="CHEBI:30616"/>
    </ligand>
</feature>
<feature type="compositionally biased region" description="Low complexity" evidence="9">
    <location>
        <begin position="364"/>
        <end position="375"/>
    </location>
</feature>
<keyword evidence="3 7" id="KW-0547">Nucleotide-binding</keyword>
<evidence type="ECO:0000313" key="12">
    <source>
        <dbReference type="Proteomes" id="UP000006906"/>
    </source>
</evidence>
<dbReference type="InParanoid" id="A0A2K3DCM3"/>
<feature type="region of interest" description="Disordered" evidence="9">
    <location>
        <begin position="1"/>
        <end position="45"/>
    </location>
</feature>
<feature type="cross-link" description="Glycyl lysine isopeptide (Lys-Gly) (interchain with G-Cter in SUMO2)" evidence="8">
    <location>
        <position position="905"/>
    </location>
</feature>
<proteinExistence type="predicted"/>
<feature type="active site" description="Proton acceptor" evidence="6">
    <location>
        <position position="903"/>
    </location>
</feature>
<dbReference type="Gramene" id="PNW78284">
    <property type="protein sequence ID" value="PNW78284"/>
    <property type="gene ID" value="CHLRE_09g403650v5"/>
</dbReference>
<dbReference type="GO" id="GO:0005516">
    <property type="term" value="F:calmodulin binding"/>
    <property type="evidence" value="ECO:0000318"/>
    <property type="project" value="GO_Central"/>
</dbReference>
<dbReference type="Pfam" id="PF00069">
    <property type="entry name" value="Pkinase"/>
    <property type="match status" value="1"/>
</dbReference>
<dbReference type="AlphaFoldDB" id="A0A2K3DCM3"/>
<dbReference type="RefSeq" id="XP_042920749.1">
    <property type="nucleotide sequence ID" value="XM_043066121.1"/>
</dbReference>
<dbReference type="PROSITE" id="PS00108">
    <property type="entry name" value="PROTEIN_KINASE_ST"/>
    <property type="match status" value="1"/>
</dbReference>
<keyword evidence="1" id="KW-0723">Serine/threonine-protein kinase</keyword>
<evidence type="ECO:0000256" key="3">
    <source>
        <dbReference type="ARBA" id="ARBA00022741"/>
    </source>
</evidence>
<dbReference type="GO" id="GO:0005737">
    <property type="term" value="C:cytoplasm"/>
    <property type="evidence" value="ECO:0000318"/>
    <property type="project" value="GO_Central"/>
</dbReference>
<dbReference type="Gene3D" id="1.10.510.10">
    <property type="entry name" value="Transferase(Phosphotransferase) domain 1"/>
    <property type="match status" value="1"/>
</dbReference>
<feature type="compositionally biased region" description="Polar residues" evidence="9">
    <location>
        <begin position="140"/>
        <end position="152"/>
    </location>
</feature>
<protein>
    <recommendedName>
        <fullName evidence="10">Protein kinase domain-containing protein</fullName>
    </recommendedName>
</protein>
<evidence type="ECO:0000256" key="7">
    <source>
        <dbReference type="PIRSR" id="PIRSR630616-2"/>
    </source>
</evidence>
<evidence type="ECO:0000256" key="5">
    <source>
        <dbReference type="ARBA" id="ARBA00022840"/>
    </source>
</evidence>
<evidence type="ECO:0000256" key="2">
    <source>
        <dbReference type="ARBA" id="ARBA00022679"/>
    </source>
</evidence>
<evidence type="ECO:0000256" key="1">
    <source>
        <dbReference type="ARBA" id="ARBA00022527"/>
    </source>
</evidence>
<dbReference type="GeneID" id="66054829"/>
<keyword evidence="4" id="KW-0418">Kinase</keyword>
<feature type="region of interest" description="Disordered" evidence="9">
    <location>
        <begin position="529"/>
        <end position="552"/>
    </location>
</feature>
<feature type="region of interest" description="Disordered" evidence="9">
    <location>
        <begin position="199"/>
        <end position="472"/>
    </location>
</feature>
<sequence>MGIVKKAMGALGFGEKPKQSKSGSPRGSATASVVPLGALSSQNSEELPADLRLALNSVDNHGDDGRTWAQPAYRGSGDGRALPGTSTAAIRAMYGPLDSPGPSASGTPRGPSCTGGGHGEAPPSVAGTVHPHQKLASPIGRQSQGNMQLPSPLCTATATPLARHIANRALRKAGDSAPLSLPSLTGGLRLRDAGAAAPAAAGAAGGGGSSGGAPQQRVSSGGIGDGTSPRPPTVTSVRSMREASPRMRRATTLDVVADHSPASISSGGSGAPLSPNGPSAAAISAPTSVGEGGALSPSGVGGGSGGRPERFHRLHSLPASNPAFGSISSGALSPPGSSAHYSGPTAQFSSRDEPAFTREEDEVPPSTSGPLPTLSAGPSSTSPRDREVSVGSYANQYHHQQQQLAGGGSAPHPPPLTHHNSSHSLNQHMHGPSHLRPMPAPLLSPQPQASTAAAAAAADARRAPQNRRRSEMSMLVVPAPETPLPRLKNAATAAASIIADSNTVGRQQLATEAAGHADFYVDEGEPGMEGIEEGEAEGAGATAAGGSDGDEAIEDLLPTRPEPLRAATALSVQVPLSPPSAGLSVAASAGSAGSEISAKFPGPGPASNTSLGSAQMPAGVAAAASAFSAGSGSSTRLSPVVSPGTECIASLGPAPPFVMTSPTDAKAPPKASSASKDPSLMDQSHVQSPERAAPPAAAPPHAVQTKLQPQAATAGAAASGTAAPVAGSGALTPRSPYTLPVPGAFVSRPVPKDGRVHLSSAAPPAMSLRSPAAWGVGDFKIVRKLYAGYASSVYKASCTHSDTDVVLKAYNLMGLSTFLRHQVLRELDIHARLHHPSIVHLIAAFKEGDILVMVQEYVRGGSLDRVRRKLGGRMTEFQAMHLVLLPLLNVLQHLHSKGIVHRDIKPENLLFTEDWQLKVCDYGVSICLHEERAVTRTGSREYMAPEVNVCPLKRGPDDNKDNEVMAYTPAVDVWSLGALMYELLVGFTPFPGGPPARPTAGEAAPPAKALAYPGGVSQEARTFVQSCLDIEPFNRPTVPQLLQHPWIQKSLEQDIKP</sequence>
<dbReference type="GO" id="GO:0005634">
    <property type="term" value="C:nucleus"/>
    <property type="evidence" value="ECO:0000318"/>
    <property type="project" value="GO_Central"/>
</dbReference>
<dbReference type="InterPro" id="IPR008271">
    <property type="entry name" value="Ser/Thr_kinase_AS"/>
</dbReference>
<dbReference type="Proteomes" id="UP000006906">
    <property type="component" value="Chromosome 9"/>
</dbReference>
<feature type="binding site" evidence="7">
    <location>
        <position position="808"/>
    </location>
    <ligand>
        <name>ATP</name>
        <dbReference type="ChEBI" id="CHEBI:30616"/>
    </ligand>
</feature>
<evidence type="ECO:0000256" key="6">
    <source>
        <dbReference type="PIRSR" id="PIRSR630616-1"/>
    </source>
</evidence>
<dbReference type="PROSITE" id="PS50011">
    <property type="entry name" value="PROTEIN_KINASE_DOM"/>
    <property type="match status" value="1"/>
</dbReference>
<evidence type="ECO:0000256" key="9">
    <source>
        <dbReference type="SAM" id="MobiDB-lite"/>
    </source>
</evidence>
<dbReference type="SUPFAM" id="SSF56112">
    <property type="entry name" value="Protein kinase-like (PK-like)"/>
    <property type="match status" value="1"/>
</dbReference>
<feature type="compositionally biased region" description="Low complexity" evidence="9">
    <location>
        <begin position="660"/>
        <end position="678"/>
    </location>
</feature>
<gene>
    <name evidence="11" type="ORF">CHLRE_09g403650v5</name>
</gene>
<feature type="domain" description="Protein kinase" evidence="10">
    <location>
        <begin position="779"/>
        <end position="1047"/>
    </location>
</feature>
<dbReference type="GO" id="GO:0009931">
    <property type="term" value="F:calcium-dependent protein serine/threonine kinase activity"/>
    <property type="evidence" value="ECO:0000318"/>
    <property type="project" value="GO_Central"/>
</dbReference>
<dbReference type="GO" id="GO:0035556">
    <property type="term" value="P:intracellular signal transduction"/>
    <property type="evidence" value="ECO:0000318"/>
    <property type="project" value="GO_Central"/>
</dbReference>
<feature type="compositionally biased region" description="Low complexity" evidence="9">
    <location>
        <begin position="445"/>
        <end position="458"/>
    </location>
</feature>
<keyword evidence="12" id="KW-1185">Reference proteome</keyword>
<evidence type="ECO:0000259" key="10">
    <source>
        <dbReference type="PROSITE" id="PS50011"/>
    </source>
</evidence>
<feature type="region of interest" description="Disordered" evidence="9">
    <location>
        <begin position="57"/>
        <end position="152"/>
    </location>
</feature>
<organism evidence="11 12">
    <name type="scientific">Chlamydomonas reinhardtii</name>
    <name type="common">Chlamydomonas smithii</name>
    <dbReference type="NCBI Taxonomy" id="3055"/>
    <lineage>
        <taxon>Eukaryota</taxon>
        <taxon>Viridiplantae</taxon>
        <taxon>Chlorophyta</taxon>
        <taxon>core chlorophytes</taxon>
        <taxon>Chlorophyceae</taxon>
        <taxon>CS clade</taxon>
        <taxon>Chlamydomonadales</taxon>
        <taxon>Chlamydomonadaceae</taxon>
        <taxon>Chlamydomonas</taxon>
    </lineage>
</organism>
<feature type="compositionally biased region" description="Low complexity" evidence="9">
    <location>
        <begin position="260"/>
        <end position="282"/>
    </location>
</feature>
<feature type="compositionally biased region" description="Polar residues" evidence="9">
    <location>
        <begin position="392"/>
        <end position="404"/>
    </location>
</feature>
<evidence type="ECO:0000256" key="4">
    <source>
        <dbReference type="ARBA" id="ARBA00022777"/>
    </source>
</evidence>
<evidence type="ECO:0000256" key="8">
    <source>
        <dbReference type="PIRSR" id="PIRSR630616-3"/>
    </source>
</evidence>
<dbReference type="PANTHER" id="PTHR24350">
    <property type="entry name" value="SERINE/THREONINE-PROTEIN KINASE IAL-RELATED"/>
    <property type="match status" value="1"/>
</dbReference>
<dbReference type="STRING" id="3055.A0A2K3DCM3"/>
<feature type="compositionally biased region" description="Polar residues" evidence="9">
    <location>
        <begin position="418"/>
        <end position="427"/>
    </location>
</feature>
<dbReference type="OrthoDB" id="542527at2759"/>
<evidence type="ECO:0000313" key="11">
    <source>
        <dbReference type="EMBL" id="PNW78284.1"/>
    </source>
</evidence>
<dbReference type="SMART" id="SM00220">
    <property type="entry name" value="S_TKc"/>
    <property type="match status" value="1"/>
</dbReference>
<feature type="binding site" evidence="7">
    <location>
        <begin position="907"/>
        <end position="908"/>
    </location>
    <ligand>
        <name>ATP</name>
        <dbReference type="ChEBI" id="CHEBI:30616"/>
    </ligand>
</feature>
<dbReference type="EMBL" id="CM008970">
    <property type="protein sequence ID" value="PNW78284.1"/>
    <property type="molecule type" value="Genomic_DNA"/>
</dbReference>
<feature type="region of interest" description="Disordered" evidence="9">
    <location>
        <begin position="654"/>
        <end position="715"/>
    </location>
</feature>
<dbReference type="FunFam" id="1.10.510.10:FF:000813">
    <property type="entry name" value="Aurora-like kinase"/>
    <property type="match status" value="1"/>
</dbReference>
<dbReference type="KEGG" id="cre:CHLRE_09g403650v5"/>
<dbReference type="GO" id="GO:0004683">
    <property type="term" value="F:calcium/calmodulin-dependent protein kinase activity"/>
    <property type="evidence" value="ECO:0000318"/>
    <property type="project" value="GO_Central"/>
</dbReference>
<name>A0A2K3DCM3_CHLRE</name>
<feature type="compositionally biased region" description="Low complexity" evidence="9">
    <location>
        <begin position="693"/>
        <end position="715"/>
    </location>
</feature>
<dbReference type="GO" id="GO:0005524">
    <property type="term" value="F:ATP binding"/>
    <property type="evidence" value="ECO:0007669"/>
    <property type="project" value="UniProtKB-KW"/>
</dbReference>